<name>A0A2A7S1B2_BURGA</name>
<evidence type="ECO:0000313" key="3">
    <source>
        <dbReference type="Proteomes" id="UP000220629"/>
    </source>
</evidence>
<evidence type="ECO:0000313" key="2">
    <source>
        <dbReference type="EMBL" id="PEH37326.1"/>
    </source>
</evidence>
<comment type="caution">
    <text evidence="2">The sequence shown here is derived from an EMBL/GenBank/DDBJ whole genome shotgun (WGS) entry which is preliminary data.</text>
</comment>
<dbReference type="RefSeq" id="WP_098153756.1">
    <property type="nucleotide sequence ID" value="NZ_PDDY01000004.1"/>
</dbReference>
<organism evidence="2 3">
    <name type="scientific">Burkholderia gladioli</name>
    <name type="common">Pseudomonas marginata</name>
    <name type="synonym">Phytomonas marginata</name>
    <dbReference type="NCBI Taxonomy" id="28095"/>
    <lineage>
        <taxon>Bacteria</taxon>
        <taxon>Pseudomonadati</taxon>
        <taxon>Pseudomonadota</taxon>
        <taxon>Betaproteobacteria</taxon>
        <taxon>Burkholderiales</taxon>
        <taxon>Burkholderiaceae</taxon>
        <taxon>Burkholderia</taxon>
    </lineage>
</organism>
<proteinExistence type="predicted"/>
<reference evidence="3" key="1">
    <citation type="submission" date="2017-09" db="EMBL/GenBank/DDBJ databases">
        <title>FDA dAtabase for Regulatory Grade micrObial Sequences (FDA-ARGOS): Supporting development and validation of Infectious Disease Dx tests.</title>
        <authorList>
            <person name="Minogue T."/>
            <person name="Wolcott M."/>
            <person name="Wasieloski L."/>
            <person name="Aguilar W."/>
            <person name="Moore D."/>
            <person name="Tallon L."/>
            <person name="Sadzewicz L."/>
            <person name="Ott S."/>
            <person name="Zhao X."/>
            <person name="Nagaraj S."/>
            <person name="Vavikolanu K."/>
            <person name="Aluvathingal J."/>
            <person name="Nadendla S."/>
            <person name="Sichtig H."/>
        </authorList>
    </citation>
    <scope>NUCLEOTIDE SEQUENCE [LARGE SCALE GENOMIC DNA]</scope>
    <source>
        <strain evidence="3">FDAARGOS_390</strain>
    </source>
</reference>
<dbReference type="Proteomes" id="UP000220629">
    <property type="component" value="Unassembled WGS sequence"/>
</dbReference>
<sequence>MLELTDEQVAGLAEIDARGYVERIRQDLVKGDPKLADDDKLPTRLWKAYLAAIRLDIQSDENVAAFLRIEAYAPNFYEKPAIRAWLTRPGRSADERFRDYLRVIKWRIDHPKYTEGDRNGGTGSADNRGSSGGTWASIGASWRRLVGRDGGGRNGAPIG</sequence>
<feature type="region of interest" description="Disordered" evidence="1">
    <location>
        <begin position="114"/>
        <end position="136"/>
    </location>
</feature>
<protein>
    <submittedName>
        <fullName evidence="2">Uncharacterized protein</fullName>
    </submittedName>
</protein>
<accession>A0A2A7S1B2</accession>
<gene>
    <name evidence="2" type="ORF">CRM94_22540</name>
</gene>
<dbReference type="AlphaFoldDB" id="A0A2A7S1B2"/>
<dbReference type="EMBL" id="PDDY01000004">
    <property type="protein sequence ID" value="PEH37326.1"/>
    <property type="molecule type" value="Genomic_DNA"/>
</dbReference>
<evidence type="ECO:0000256" key="1">
    <source>
        <dbReference type="SAM" id="MobiDB-lite"/>
    </source>
</evidence>